<evidence type="ECO:0000313" key="4">
    <source>
        <dbReference type="EMBL" id="PVD30005.1"/>
    </source>
</evidence>
<dbReference type="InterPro" id="IPR036116">
    <property type="entry name" value="FN3_sf"/>
</dbReference>
<evidence type="ECO:0000313" key="5">
    <source>
        <dbReference type="Proteomes" id="UP000245119"/>
    </source>
</evidence>
<comment type="caution">
    <text evidence="4">The sequence shown here is derived from an EMBL/GenBank/DDBJ whole genome shotgun (WGS) entry which is preliminary data.</text>
</comment>
<dbReference type="InterPro" id="IPR003961">
    <property type="entry name" value="FN3_dom"/>
</dbReference>
<evidence type="ECO:0000259" key="3">
    <source>
        <dbReference type="PROSITE" id="PS50853"/>
    </source>
</evidence>
<feature type="domain" description="Fibronectin type-III" evidence="3">
    <location>
        <begin position="165"/>
        <end position="278"/>
    </location>
</feature>
<dbReference type="PANTHER" id="PTHR46708">
    <property type="entry name" value="TENASCIN"/>
    <property type="match status" value="1"/>
</dbReference>
<dbReference type="Pfam" id="PF00041">
    <property type="entry name" value="fn3"/>
    <property type="match status" value="1"/>
</dbReference>
<dbReference type="Proteomes" id="UP000245119">
    <property type="component" value="Linkage Group LG5"/>
</dbReference>
<dbReference type="SUPFAM" id="SSF49265">
    <property type="entry name" value="Fibronectin type III"/>
    <property type="match status" value="1"/>
</dbReference>
<reference evidence="4 5" key="1">
    <citation type="submission" date="2018-04" db="EMBL/GenBank/DDBJ databases">
        <title>The genome of golden apple snail Pomacea canaliculata provides insight into stress tolerance and invasive adaptation.</title>
        <authorList>
            <person name="Liu C."/>
            <person name="Liu B."/>
            <person name="Ren Y."/>
            <person name="Zhang Y."/>
            <person name="Wang H."/>
            <person name="Li S."/>
            <person name="Jiang F."/>
            <person name="Yin L."/>
            <person name="Zhang G."/>
            <person name="Qian W."/>
            <person name="Fan W."/>
        </authorList>
    </citation>
    <scope>NUCLEOTIDE SEQUENCE [LARGE SCALE GENOMIC DNA]</scope>
    <source>
        <strain evidence="4">SZHN2017</strain>
        <tissue evidence="4">Muscle</tissue>
    </source>
</reference>
<dbReference type="STRING" id="400727.A0A2T7P9B0"/>
<dbReference type="InterPro" id="IPR013783">
    <property type="entry name" value="Ig-like_fold"/>
</dbReference>
<dbReference type="InterPro" id="IPR050991">
    <property type="entry name" value="ECM_Regulatory_Proteins"/>
</dbReference>
<dbReference type="EMBL" id="PZQS01000005">
    <property type="protein sequence ID" value="PVD30005.1"/>
    <property type="molecule type" value="Genomic_DNA"/>
</dbReference>
<dbReference type="OrthoDB" id="3256376at2759"/>
<protein>
    <recommendedName>
        <fullName evidence="3">Fibronectin type-III domain-containing protein</fullName>
    </recommendedName>
</protein>
<dbReference type="Gene3D" id="2.60.40.10">
    <property type="entry name" value="Immunoglobulins"/>
    <property type="match status" value="1"/>
</dbReference>
<dbReference type="CDD" id="cd00063">
    <property type="entry name" value="FN3"/>
    <property type="match status" value="1"/>
</dbReference>
<keyword evidence="5" id="KW-1185">Reference proteome</keyword>
<evidence type="ECO:0000256" key="2">
    <source>
        <dbReference type="SAM" id="MobiDB-lite"/>
    </source>
</evidence>
<dbReference type="AlphaFoldDB" id="A0A2T7P9B0"/>
<name>A0A2T7P9B0_POMCA</name>
<dbReference type="PANTHER" id="PTHR46708:SF2">
    <property type="entry name" value="FIBRONECTIN TYPE-III DOMAIN-CONTAINING PROTEIN"/>
    <property type="match status" value="1"/>
</dbReference>
<organism evidence="4 5">
    <name type="scientific">Pomacea canaliculata</name>
    <name type="common">Golden apple snail</name>
    <dbReference type="NCBI Taxonomy" id="400727"/>
    <lineage>
        <taxon>Eukaryota</taxon>
        <taxon>Metazoa</taxon>
        <taxon>Spiralia</taxon>
        <taxon>Lophotrochozoa</taxon>
        <taxon>Mollusca</taxon>
        <taxon>Gastropoda</taxon>
        <taxon>Caenogastropoda</taxon>
        <taxon>Architaenioglossa</taxon>
        <taxon>Ampullarioidea</taxon>
        <taxon>Ampullariidae</taxon>
        <taxon>Pomacea</taxon>
    </lineage>
</organism>
<evidence type="ECO:0000256" key="1">
    <source>
        <dbReference type="ARBA" id="ARBA00022737"/>
    </source>
</evidence>
<accession>A0A2T7P9B0</accession>
<proteinExistence type="predicted"/>
<dbReference type="PROSITE" id="PS50853">
    <property type="entry name" value="FN3"/>
    <property type="match status" value="1"/>
</dbReference>
<keyword evidence="1" id="KW-0677">Repeat</keyword>
<sequence length="304" mass="34640">METSFLLQTNFSVIPILNLMPETKYKIKVLAVHAAGYVDGTVDSDWIQTPPVSTYLATPINFRVTRQYVRGASLRALIEWEPPKETGGCFFRLYAMPPQGTYDSMETQFWGELRYELRSLQFSSEYSLEVYNFDENFDMHSKPANLSFRTADCLSAAEFNYNICPPEKPENVSIRSTAMYADDAEHPVSDILVTWDPPRYLRHHNAISNYTLSYWKTPDMHNVRLILPHHGNLVLPGTTTNSTIHGCHWDSVYEIYLTALSPGGRSEQFKQTITLGNGGLTRRQEVGTKVTSGVKQRDITRQEP</sequence>
<feature type="region of interest" description="Disordered" evidence="2">
    <location>
        <begin position="284"/>
        <end position="304"/>
    </location>
</feature>
<feature type="compositionally biased region" description="Basic and acidic residues" evidence="2">
    <location>
        <begin position="295"/>
        <end position="304"/>
    </location>
</feature>
<gene>
    <name evidence="4" type="ORF">C0Q70_09266</name>
</gene>